<evidence type="ECO:0000313" key="4">
    <source>
        <dbReference type="EMBL" id="MPM02974.1"/>
    </source>
</evidence>
<dbReference type="SUPFAM" id="SSF64518">
    <property type="entry name" value="Phase 1 flagellin"/>
    <property type="match status" value="1"/>
</dbReference>
<dbReference type="PANTHER" id="PTHR42792:SF2">
    <property type="entry name" value="FLAGELLIN"/>
    <property type="match status" value="1"/>
</dbReference>
<feature type="domain" description="Flagellin C-terminal" evidence="3">
    <location>
        <begin position="736"/>
        <end position="820"/>
    </location>
</feature>
<dbReference type="Pfam" id="PF00700">
    <property type="entry name" value="Flagellin_C"/>
    <property type="match status" value="1"/>
</dbReference>
<proteinExistence type="predicted"/>
<feature type="region of interest" description="Disordered" evidence="2">
    <location>
        <begin position="1"/>
        <end position="22"/>
    </location>
</feature>
<evidence type="ECO:0000256" key="2">
    <source>
        <dbReference type="SAM" id="MobiDB-lite"/>
    </source>
</evidence>
<dbReference type="GO" id="GO:0005198">
    <property type="term" value="F:structural molecule activity"/>
    <property type="evidence" value="ECO:0007669"/>
    <property type="project" value="InterPro"/>
</dbReference>
<protein>
    <recommendedName>
        <fullName evidence="3">Flagellin C-terminal domain-containing protein</fullName>
    </recommendedName>
</protein>
<reference evidence="4" key="1">
    <citation type="submission" date="2019-08" db="EMBL/GenBank/DDBJ databases">
        <authorList>
            <person name="Kucharzyk K."/>
            <person name="Murdoch R.W."/>
            <person name="Higgins S."/>
            <person name="Loffler F."/>
        </authorList>
    </citation>
    <scope>NUCLEOTIDE SEQUENCE</scope>
</reference>
<dbReference type="PANTHER" id="PTHR42792">
    <property type="entry name" value="FLAGELLIN"/>
    <property type="match status" value="1"/>
</dbReference>
<dbReference type="AlphaFoldDB" id="A0A644WL68"/>
<dbReference type="GO" id="GO:0009288">
    <property type="term" value="C:bacterial-type flagellum"/>
    <property type="evidence" value="ECO:0007669"/>
    <property type="project" value="InterPro"/>
</dbReference>
<evidence type="ECO:0000259" key="3">
    <source>
        <dbReference type="Pfam" id="PF00700"/>
    </source>
</evidence>
<comment type="caution">
    <text evidence="4">The sequence shown here is derived from an EMBL/GenBank/DDBJ whole genome shotgun (WGS) entry which is preliminary data.</text>
</comment>
<evidence type="ECO:0000256" key="1">
    <source>
        <dbReference type="ARBA" id="ARBA00023143"/>
    </source>
</evidence>
<name>A0A644WL68_9ZZZZ</name>
<sequence length="822" mass="88601">MRAKGFDRNGSELPESADTSPWSFPPAVFSQLASGADVTLFQGTSHEIRCTNLQVATDRLSAGDKFVINVAAAAKLDGLNTSPSLPGGFLSAANIAVEGDPFRVQSGEWGSSAQYRLADGAENGADLNLLGYFVDPLNGRSDVPGLGYYTGTLILQAEAAGFAPGSTVGAPDGTDAGSRRVRAEINYQGDARPSAGALVTSAFFGDMEAGGETDLKRYIGGVGYSNYLYGRRGDGTYGPLNEPGAERYNPYNASLVFDVISVENGSMRFRVQGHVIGRDGRQWYAEEEDFGLNDGQNTAKNSAALPPVIPSEVVNPVVLFRDSEFGGLFFDEFTLGDSSLWNEGDRFTLSLAASGFTDGISEADQLSDPLLIPASDELDLFSDNRGTNMPHSLRFNEGVLDNARVDIGIYQVANNLARRGSGAFAKDQVMDGTLSLSFSDFHPSSADVEENALTFESVFGSGMDAGPAHYYSRLSDIGLFYDGNGRFLLEGDGGRLTIRQGERETHVTVGAGMEVGQMAEYISRQIWLDLLGQEDGIPRGEGSRFPEGSSPRLMDRRDMNRIFRFIQHVPGQSGNDSVVSTLLAHSVLPGEDRKLRFYGSEDLLKAFGFASIQEGEKARMMMRVTDAHSGKSVSPAMAAEAGSRVYGLLPAGVELDVESEIGLDRILFDRRRGTFGVQRQDVFSHIVHIADSSGRLQIGANEGEDMMFRLGDMSLSALGLESLDIRDREGAVRSIGRIDRALDRASSQRAVIGARISRLEHTVNNLSTSSRSLTAAESRILDADVAREMMEFVKLGILLQAGMSVAAQANQLPRHVLELLGR</sequence>
<keyword evidence="1" id="KW-0975">Bacterial flagellum</keyword>
<dbReference type="EMBL" id="VSSQ01000912">
    <property type="protein sequence ID" value="MPM02974.1"/>
    <property type="molecule type" value="Genomic_DNA"/>
</dbReference>
<dbReference type="InterPro" id="IPR001492">
    <property type="entry name" value="Flagellin"/>
</dbReference>
<dbReference type="InterPro" id="IPR042187">
    <property type="entry name" value="Flagellin_C_sub2"/>
</dbReference>
<dbReference type="Gene3D" id="6.10.10.10">
    <property type="entry name" value="Flagellar export chaperone, C-terminal domain"/>
    <property type="match status" value="1"/>
</dbReference>
<organism evidence="4">
    <name type="scientific">bioreactor metagenome</name>
    <dbReference type="NCBI Taxonomy" id="1076179"/>
    <lineage>
        <taxon>unclassified sequences</taxon>
        <taxon>metagenomes</taxon>
        <taxon>ecological metagenomes</taxon>
    </lineage>
</organism>
<gene>
    <name evidence="4" type="ORF">SDC9_49233</name>
</gene>
<dbReference type="InterPro" id="IPR046358">
    <property type="entry name" value="Flagellin_C"/>
</dbReference>
<feature type="compositionally biased region" description="Basic and acidic residues" evidence="2">
    <location>
        <begin position="1"/>
        <end position="10"/>
    </location>
</feature>
<accession>A0A644WL68</accession>
<dbReference type="Gene3D" id="1.20.1330.10">
    <property type="entry name" value="f41 fragment of flagellin, N-terminal domain"/>
    <property type="match status" value="1"/>
</dbReference>